<dbReference type="GO" id="GO:0003824">
    <property type="term" value="F:catalytic activity"/>
    <property type="evidence" value="ECO:0007669"/>
    <property type="project" value="UniProtKB-ARBA"/>
</dbReference>
<proteinExistence type="predicted"/>
<dbReference type="InterPro" id="IPR015797">
    <property type="entry name" value="NUDIX_hydrolase-like_dom_sf"/>
</dbReference>
<dbReference type="InterPro" id="IPR029401">
    <property type="entry name" value="Nudix_N"/>
</dbReference>
<name>A0A2C9DBK0_9HYPH</name>
<dbReference type="Proteomes" id="UP000223606">
    <property type="component" value="Chromosome 1"/>
</dbReference>
<sequence>MTDLVTPSFETRIPEGDERARDVCTRCGFIAYENPKIVVGSVVRAGDKVLLCRRAIDPQSGFWTLPAGFMELNETPEQGAAREAYEEARASIEIHDLLAIYTIPRISQVQLIYRATLKGGFAPGPESLEVDLFSPDDIPRDRIAFPSVHWALDQEARWRRGEAVGPFMNPVEGL</sequence>
<dbReference type="InterPro" id="IPR000086">
    <property type="entry name" value="NUDIX_hydrolase_dom"/>
</dbReference>
<protein>
    <submittedName>
        <fullName evidence="2">NADH pyrophosphatase</fullName>
    </submittedName>
</protein>
<dbReference type="Pfam" id="PF14803">
    <property type="entry name" value="Zn_ribbon_Nudix"/>
    <property type="match status" value="1"/>
</dbReference>
<dbReference type="RefSeq" id="WP_099557895.1">
    <property type="nucleotide sequence ID" value="NZ_LT960614.1"/>
</dbReference>
<evidence type="ECO:0000313" key="2">
    <source>
        <dbReference type="EMBL" id="SON57677.1"/>
    </source>
</evidence>
<feature type="domain" description="Nudix hydrolase" evidence="1">
    <location>
        <begin position="34"/>
        <end position="156"/>
    </location>
</feature>
<dbReference type="KEGG" id="hdi:HDIA_4136"/>
<dbReference type="Pfam" id="PF00293">
    <property type="entry name" value="NUDIX"/>
    <property type="match status" value="1"/>
</dbReference>
<dbReference type="EMBL" id="LT960614">
    <property type="protein sequence ID" value="SON57677.1"/>
    <property type="molecule type" value="Genomic_DNA"/>
</dbReference>
<dbReference type="PANTHER" id="PTHR43222">
    <property type="entry name" value="NUDIX HYDROLASE 23"/>
    <property type="match status" value="1"/>
</dbReference>
<organism evidence="2 3">
    <name type="scientific">Hartmannibacter diazotrophicus</name>
    <dbReference type="NCBI Taxonomy" id="1482074"/>
    <lineage>
        <taxon>Bacteria</taxon>
        <taxon>Pseudomonadati</taxon>
        <taxon>Pseudomonadota</taxon>
        <taxon>Alphaproteobacteria</taxon>
        <taxon>Hyphomicrobiales</taxon>
        <taxon>Pleomorphomonadaceae</taxon>
        <taxon>Hartmannibacter</taxon>
    </lineage>
</organism>
<dbReference type="Gene3D" id="3.90.79.10">
    <property type="entry name" value="Nucleoside Triphosphate Pyrophosphohydrolase"/>
    <property type="match status" value="1"/>
</dbReference>
<dbReference type="SUPFAM" id="SSF55811">
    <property type="entry name" value="Nudix"/>
    <property type="match status" value="1"/>
</dbReference>
<accession>A0A2C9DBK0</accession>
<keyword evidence="3" id="KW-1185">Reference proteome</keyword>
<dbReference type="Gene3D" id="2.20.70.10">
    <property type="match status" value="1"/>
</dbReference>
<reference evidence="3" key="1">
    <citation type="submission" date="2017-09" db="EMBL/GenBank/DDBJ databases">
        <title>Genome sequence of Nannocystis excedens DSM 71.</title>
        <authorList>
            <person name="Blom J."/>
        </authorList>
    </citation>
    <scope>NUCLEOTIDE SEQUENCE [LARGE SCALE GENOMIC DNA]</scope>
    <source>
        <strain evidence="3">type strain: E19</strain>
    </source>
</reference>
<dbReference type="CDD" id="cd04511">
    <property type="entry name" value="NUDIX_Hydrolase"/>
    <property type="match status" value="1"/>
</dbReference>
<evidence type="ECO:0000313" key="3">
    <source>
        <dbReference type="Proteomes" id="UP000223606"/>
    </source>
</evidence>
<dbReference type="PANTHER" id="PTHR43222:SF2">
    <property type="entry name" value="NUDIX HYDROLASE 23, CHLOROPLASTIC"/>
    <property type="match status" value="1"/>
</dbReference>
<dbReference type="AlphaFoldDB" id="A0A2C9DBK0"/>
<dbReference type="PROSITE" id="PS51462">
    <property type="entry name" value="NUDIX"/>
    <property type="match status" value="1"/>
</dbReference>
<evidence type="ECO:0000259" key="1">
    <source>
        <dbReference type="PROSITE" id="PS51462"/>
    </source>
</evidence>
<gene>
    <name evidence="2" type="ORF">HDIA_4136</name>
</gene>
<dbReference type="OrthoDB" id="9761969at2"/>